<feature type="compositionally biased region" description="Low complexity" evidence="1">
    <location>
        <begin position="1"/>
        <end position="18"/>
    </location>
</feature>
<comment type="caution">
    <text evidence="2">The sequence shown here is derived from an EMBL/GenBank/DDBJ whole genome shotgun (WGS) entry which is preliminary data.</text>
</comment>
<gene>
    <name evidence="2" type="ORF">UCRPC4_g01218</name>
</gene>
<reference evidence="2 3" key="1">
    <citation type="submission" date="2015-05" db="EMBL/GenBank/DDBJ databases">
        <title>Distinctive expansion of gene families associated with plant cell wall degradation and secondary metabolism in the genomes of grapevine trunk pathogens.</title>
        <authorList>
            <person name="Lawrence D.P."/>
            <person name="Travadon R."/>
            <person name="Rolshausen P.E."/>
            <person name="Baumgartner K."/>
        </authorList>
    </citation>
    <scope>NUCLEOTIDE SEQUENCE [LARGE SCALE GENOMIC DNA]</scope>
    <source>
        <strain evidence="2">UCRPC4</strain>
    </source>
</reference>
<feature type="compositionally biased region" description="Basic and acidic residues" evidence="1">
    <location>
        <begin position="243"/>
        <end position="255"/>
    </location>
</feature>
<sequence>MTGRMSTFSGRSSTTSSPTKRRARTSPQKESKLKKEYPLVLLHCTILPPKISIPNAFAYVDFLQDILPEEYLRRWRLLNDRVGENDEIKARGVLIPHPKGDYDLLEERLLESLELTQPRIRSDHYLGIEDVTLEHETDDDMVPHGVPCPDCGRRIETGDDRKWEIKVYAANGLMRAGAWSAAWSEMEKIDVEVSLWLPDDIRRQAETALREISSTLSNDEQRVEDREREVYGAAGKVTQEDIDGLKDNESTEHGSRKWSPSVDEHFRPSRAKPQPSLADLALAYIRNLLDDKKSAGIIFLSILVLWLALNGGRPQSLVEVETPAAPIVMSNPITRTSVVTTTMTQLTTTTTIATTSTTTLAIDKPETVPLSSETATQLVEVSSAIDIELLETES</sequence>
<dbReference type="Proteomes" id="UP000053317">
    <property type="component" value="Unassembled WGS sequence"/>
</dbReference>
<proteinExistence type="predicted"/>
<evidence type="ECO:0000313" key="3">
    <source>
        <dbReference type="Proteomes" id="UP000053317"/>
    </source>
</evidence>
<evidence type="ECO:0000256" key="1">
    <source>
        <dbReference type="SAM" id="MobiDB-lite"/>
    </source>
</evidence>
<dbReference type="EMBL" id="LCWF01000027">
    <property type="protein sequence ID" value="KKY27234.1"/>
    <property type="molecule type" value="Genomic_DNA"/>
</dbReference>
<dbReference type="AlphaFoldDB" id="A0A0G2EYK8"/>
<organism evidence="2 3">
    <name type="scientific">Phaeomoniella chlamydospora</name>
    <name type="common">Phaeoacremonium chlamydosporum</name>
    <dbReference type="NCBI Taxonomy" id="158046"/>
    <lineage>
        <taxon>Eukaryota</taxon>
        <taxon>Fungi</taxon>
        <taxon>Dikarya</taxon>
        <taxon>Ascomycota</taxon>
        <taxon>Pezizomycotina</taxon>
        <taxon>Eurotiomycetes</taxon>
        <taxon>Chaetothyriomycetidae</taxon>
        <taxon>Phaeomoniellales</taxon>
        <taxon>Phaeomoniellaceae</taxon>
        <taxon>Phaeomoniella</taxon>
    </lineage>
</organism>
<protein>
    <submittedName>
        <fullName evidence="2">Putative flavoprotein oxygenase</fullName>
    </submittedName>
</protein>
<dbReference type="OrthoDB" id="5369448at2759"/>
<accession>A0A0G2EYK8</accession>
<feature type="region of interest" description="Disordered" evidence="1">
    <location>
        <begin position="1"/>
        <end position="31"/>
    </location>
</feature>
<reference evidence="2 3" key="2">
    <citation type="submission" date="2015-05" db="EMBL/GenBank/DDBJ databases">
        <authorList>
            <person name="Morales-Cruz A."/>
            <person name="Amrine K.C."/>
            <person name="Cantu D."/>
        </authorList>
    </citation>
    <scope>NUCLEOTIDE SEQUENCE [LARGE SCALE GENOMIC DNA]</scope>
    <source>
        <strain evidence="2">UCRPC4</strain>
    </source>
</reference>
<feature type="region of interest" description="Disordered" evidence="1">
    <location>
        <begin position="240"/>
        <end position="270"/>
    </location>
</feature>
<keyword evidence="3" id="KW-1185">Reference proteome</keyword>
<evidence type="ECO:0000313" key="2">
    <source>
        <dbReference type="EMBL" id="KKY27234.1"/>
    </source>
</evidence>
<name>A0A0G2EYK8_PHACM</name>